<dbReference type="EMBL" id="CP075149">
    <property type="protein sequence ID" value="UTX42766.1"/>
    <property type="molecule type" value="Genomic_DNA"/>
</dbReference>
<name>A0A9Q9C292_ENCHE</name>
<dbReference type="InterPro" id="IPR000504">
    <property type="entry name" value="RRM_dom"/>
</dbReference>
<dbReference type="Pfam" id="PF00076">
    <property type="entry name" value="RRM_1"/>
    <property type="match status" value="1"/>
</dbReference>
<accession>A0A9Q9C292</accession>
<dbReference type="AlphaFoldDB" id="A0A9Q9C292"/>
<organism evidence="3 4">
    <name type="scientific">Encephalitozoon hellem</name>
    <name type="common">Microsporidian parasite</name>
    <dbReference type="NCBI Taxonomy" id="27973"/>
    <lineage>
        <taxon>Eukaryota</taxon>
        <taxon>Fungi</taxon>
        <taxon>Fungi incertae sedis</taxon>
        <taxon>Microsporidia</taxon>
        <taxon>Unikaryonidae</taxon>
        <taxon>Encephalitozoon</taxon>
    </lineage>
</organism>
<protein>
    <recommendedName>
        <fullName evidence="2">RRM domain-containing protein</fullName>
    </recommendedName>
</protein>
<evidence type="ECO:0000256" key="1">
    <source>
        <dbReference type="PROSITE-ProRule" id="PRU00176"/>
    </source>
</evidence>
<dbReference type="SUPFAM" id="SSF54928">
    <property type="entry name" value="RNA-binding domain, RBD"/>
    <property type="match status" value="1"/>
</dbReference>
<sequence>MGEGHSTRTLYIRNLNRKLPIREVKRRLGLLITRFAKILKIKMSNKPKLLGQAFVHLDEEITNEILGNLDGRFFLGNVISACPAHEDMCIGKRRPIVSTRTLLITDIPSPVTKGDIEDIFRGFGGLEGIRFIGVKSLAFIDFSTPEDASTAYSYFADGWVRHIHGNMKIAPSA</sequence>
<evidence type="ECO:0000259" key="2">
    <source>
        <dbReference type="PROSITE" id="PS50102"/>
    </source>
</evidence>
<evidence type="ECO:0000313" key="3">
    <source>
        <dbReference type="EMBL" id="UTX42766.1"/>
    </source>
</evidence>
<dbReference type="InterPro" id="IPR035979">
    <property type="entry name" value="RBD_domain_sf"/>
</dbReference>
<dbReference type="Gene3D" id="3.30.70.330">
    <property type="match status" value="2"/>
</dbReference>
<dbReference type="GO" id="GO:0003723">
    <property type="term" value="F:RNA binding"/>
    <property type="evidence" value="ECO:0007669"/>
    <property type="project" value="UniProtKB-UniRule"/>
</dbReference>
<gene>
    <name evidence="3" type="ORF">GPU96_03g04880</name>
</gene>
<dbReference type="SMART" id="SM00360">
    <property type="entry name" value="RRM"/>
    <property type="match status" value="2"/>
</dbReference>
<dbReference type="Proteomes" id="UP001059546">
    <property type="component" value="Chromosome III"/>
</dbReference>
<keyword evidence="1" id="KW-0694">RNA-binding</keyword>
<dbReference type="PROSITE" id="PS50102">
    <property type="entry name" value="RRM"/>
    <property type="match status" value="1"/>
</dbReference>
<feature type="domain" description="RRM" evidence="2">
    <location>
        <begin position="100"/>
        <end position="173"/>
    </location>
</feature>
<evidence type="ECO:0000313" key="4">
    <source>
        <dbReference type="Proteomes" id="UP001059546"/>
    </source>
</evidence>
<reference evidence="3" key="1">
    <citation type="submission" date="2021-05" db="EMBL/GenBank/DDBJ databases">
        <title>Encephalitozoon hellem ATCC 50604 Complete Genome.</title>
        <authorList>
            <person name="Mascarenhas dos Santos A.C."/>
            <person name="Julian A.T."/>
            <person name="Pombert J.-F."/>
        </authorList>
    </citation>
    <scope>NUCLEOTIDE SEQUENCE</scope>
    <source>
        <strain evidence="3">ATCC 50604</strain>
    </source>
</reference>
<proteinExistence type="predicted"/>
<dbReference type="InterPro" id="IPR012677">
    <property type="entry name" value="Nucleotide-bd_a/b_plait_sf"/>
</dbReference>